<gene>
    <name evidence="2" type="ORF">APHIGO_LOCUS5934</name>
</gene>
<proteinExistence type="predicted"/>
<accession>A0A9P0J0E3</accession>
<dbReference type="InterPro" id="IPR011024">
    <property type="entry name" value="G_crystallin-like"/>
</dbReference>
<dbReference type="Proteomes" id="UP001154329">
    <property type="component" value="Chromosome 2"/>
</dbReference>
<reference evidence="2" key="1">
    <citation type="submission" date="2022-02" db="EMBL/GenBank/DDBJ databases">
        <authorList>
            <person name="King R."/>
        </authorList>
    </citation>
    <scope>NUCLEOTIDE SEQUENCE</scope>
</reference>
<organism evidence="2 3">
    <name type="scientific">Aphis gossypii</name>
    <name type="common">Cotton aphid</name>
    <dbReference type="NCBI Taxonomy" id="80765"/>
    <lineage>
        <taxon>Eukaryota</taxon>
        <taxon>Metazoa</taxon>
        <taxon>Ecdysozoa</taxon>
        <taxon>Arthropoda</taxon>
        <taxon>Hexapoda</taxon>
        <taxon>Insecta</taxon>
        <taxon>Pterygota</taxon>
        <taxon>Neoptera</taxon>
        <taxon>Paraneoptera</taxon>
        <taxon>Hemiptera</taxon>
        <taxon>Sternorrhyncha</taxon>
        <taxon>Aphidomorpha</taxon>
        <taxon>Aphidoidea</taxon>
        <taxon>Aphididae</taxon>
        <taxon>Aphidini</taxon>
        <taxon>Aphis</taxon>
        <taxon>Aphis</taxon>
    </lineage>
</organism>
<evidence type="ECO:0000256" key="1">
    <source>
        <dbReference type="SAM" id="SignalP"/>
    </source>
</evidence>
<protein>
    <submittedName>
        <fullName evidence="2">Uncharacterized protein</fullName>
    </submittedName>
</protein>
<evidence type="ECO:0000313" key="2">
    <source>
        <dbReference type="EMBL" id="CAH1724681.1"/>
    </source>
</evidence>
<keyword evidence="3" id="KW-1185">Reference proteome</keyword>
<reference evidence="2" key="2">
    <citation type="submission" date="2022-10" db="EMBL/GenBank/DDBJ databases">
        <authorList>
            <consortium name="ENA_rothamsted_submissions"/>
            <consortium name="culmorum"/>
            <person name="King R."/>
        </authorList>
    </citation>
    <scope>NUCLEOTIDE SEQUENCE</scope>
</reference>
<sequence>MRKMTIISKLLVVALLYVPSSNSADCYWKGWPLCGFIFPCSGNDHHMQYGIRAPCFLSPDKYCCPSGSGADIALCEHTDLNGACISHSIDKNKCVNVDKNDWASSVNTFGGCFRLYEHADCEGKSIAVQPGSPSHNNLGALGMNDMVTSVSLCFSTDKCDHRSKRSNNNCRWANDELTLGFPTMVDQRSEII</sequence>
<dbReference type="AlphaFoldDB" id="A0A9P0J0E3"/>
<dbReference type="SUPFAM" id="SSF49695">
    <property type="entry name" value="gamma-Crystallin-like"/>
    <property type="match status" value="1"/>
</dbReference>
<dbReference type="Gene3D" id="2.60.20.10">
    <property type="entry name" value="Crystallins"/>
    <property type="match status" value="1"/>
</dbReference>
<name>A0A9P0J0E3_APHGO</name>
<feature type="signal peptide" evidence="1">
    <location>
        <begin position="1"/>
        <end position="23"/>
    </location>
</feature>
<feature type="chain" id="PRO_5040348026" evidence="1">
    <location>
        <begin position="24"/>
        <end position="192"/>
    </location>
</feature>
<dbReference type="EMBL" id="OU899035">
    <property type="protein sequence ID" value="CAH1724681.1"/>
    <property type="molecule type" value="Genomic_DNA"/>
</dbReference>
<evidence type="ECO:0000313" key="3">
    <source>
        <dbReference type="Proteomes" id="UP001154329"/>
    </source>
</evidence>
<keyword evidence="1" id="KW-0732">Signal</keyword>